<dbReference type="PIRSF" id="PIRSF000103">
    <property type="entry name" value="HIBADH"/>
    <property type="match status" value="1"/>
</dbReference>
<evidence type="ECO:0000256" key="2">
    <source>
        <dbReference type="ARBA" id="ARBA00023002"/>
    </source>
</evidence>
<evidence type="ECO:0000259" key="6">
    <source>
        <dbReference type="Pfam" id="PF14833"/>
    </source>
</evidence>
<dbReference type="InterPro" id="IPR013328">
    <property type="entry name" value="6PGD_dom2"/>
</dbReference>
<dbReference type="Pfam" id="PF14833">
    <property type="entry name" value="NAD_binding_11"/>
    <property type="match status" value="1"/>
</dbReference>
<reference evidence="7 8" key="1">
    <citation type="submission" date="2020-01" db="EMBL/GenBank/DDBJ databases">
        <authorList>
            <person name="Chen J."/>
            <person name="Zhu S."/>
            <person name="Yang J."/>
        </authorList>
    </citation>
    <scope>NUCLEOTIDE SEQUENCE [LARGE SCALE GENOMIC DNA]</scope>
    <source>
        <strain evidence="7 8">345S023</strain>
    </source>
</reference>
<dbReference type="AlphaFoldDB" id="A0A7X5LJ18"/>
<organism evidence="7 8">
    <name type="scientific">Alteromonas profundi</name>
    <dbReference type="NCBI Taxonomy" id="2696062"/>
    <lineage>
        <taxon>Bacteria</taxon>
        <taxon>Pseudomonadati</taxon>
        <taxon>Pseudomonadota</taxon>
        <taxon>Gammaproteobacteria</taxon>
        <taxon>Alteromonadales</taxon>
        <taxon>Alteromonadaceae</taxon>
        <taxon>Alteromonas/Salinimonas group</taxon>
        <taxon>Alteromonas</taxon>
    </lineage>
</organism>
<dbReference type="Proteomes" id="UP000470213">
    <property type="component" value="Unassembled WGS sequence"/>
</dbReference>
<evidence type="ECO:0000256" key="1">
    <source>
        <dbReference type="ARBA" id="ARBA00009080"/>
    </source>
</evidence>
<comment type="caution">
    <text evidence="7">The sequence shown here is derived from an EMBL/GenBank/DDBJ whole genome shotgun (WGS) entry which is preliminary data.</text>
</comment>
<feature type="active site" evidence="4">
    <location>
        <position position="187"/>
    </location>
</feature>
<dbReference type="PANTHER" id="PTHR43060:SF15">
    <property type="entry name" value="3-HYDROXYISOBUTYRATE DEHYDROGENASE-LIKE 1, MITOCHONDRIAL-RELATED"/>
    <property type="match status" value="1"/>
</dbReference>
<dbReference type="SUPFAM" id="SSF51735">
    <property type="entry name" value="NAD(P)-binding Rossmann-fold domains"/>
    <property type="match status" value="1"/>
</dbReference>
<dbReference type="InterPro" id="IPR015815">
    <property type="entry name" value="HIBADH-related"/>
</dbReference>
<dbReference type="RefSeq" id="WP_163083804.1">
    <property type="nucleotide sequence ID" value="NZ_JAAAWN010000003.1"/>
</dbReference>
<dbReference type="InterPro" id="IPR006115">
    <property type="entry name" value="6PGDH_NADP-bd"/>
</dbReference>
<dbReference type="InterPro" id="IPR008927">
    <property type="entry name" value="6-PGluconate_DH-like_C_sf"/>
</dbReference>
<feature type="domain" description="3-hydroxyisobutyrate dehydrogenase-like NAD-binding" evidence="6">
    <location>
        <begin position="181"/>
        <end position="287"/>
    </location>
</feature>
<dbReference type="GO" id="GO:0016491">
    <property type="term" value="F:oxidoreductase activity"/>
    <property type="evidence" value="ECO:0007669"/>
    <property type="project" value="UniProtKB-KW"/>
</dbReference>
<protein>
    <submittedName>
        <fullName evidence="7">NAD-binding protein</fullName>
    </submittedName>
</protein>
<gene>
    <name evidence="7" type="ORF">GTH32_03245</name>
</gene>
<proteinExistence type="inferred from homology"/>
<evidence type="ECO:0000259" key="5">
    <source>
        <dbReference type="Pfam" id="PF03446"/>
    </source>
</evidence>
<dbReference type="Gene3D" id="1.10.1040.10">
    <property type="entry name" value="N-(1-d-carboxylethyl)-l-norvaline Dehydrogenase, domain 2"/>
    <property type="match status" value="1"/>
</dbReference>
<evidence type="ECO:0000313" key="8">
    <source>
        <dbReference type="Proteomes" id="UP000470213"/>
    </source>
</evidence>
<dbReference type="InterPro" id="IPR002204">
    <property type="entry name" value="3-OH-isobutyrate_DH-rel_CS"/>
</dbReference>
<dbReference type="GO" id="GO:0050661">
    <property type="term" value="F:NADP binding"/>
    <property type="evidence" value="ECO:0007669"/>
    <property type="project" value="InterPro"/>
</dbReference>
<dbReference type="Pfam" id="PF03446">
    <property type="entry name" value="NAD_binding_2"/>
    <property type="match status" value="1"/>
</dbReference>
<dbReference type="GO" id="GO:0016054">
    <property type="term" value="P:organic acid catabolic process"/>
    <property type="evidence" value="ECO:0007669"/>
    <property type="project" value="UniProtKB-ARBA"/>
</dbReference>
<dbReference type="SUPFAM" id="SSF48179">
    <property type="entry name" value="6-phosphogluconate dehydrogenase C-terminal domain-like"/>
    <property type="match status" value="1"/>
</dbReference>
<dbReference type="Gene3D" id="3.40.50.720">
    <property type="entry name" value="NAD(P)-binding Rossmann-like Domain"/>
    <property type="match status" value="1"/>
</dbReference>
<dbReference type="InterPro" id="IPR029154">
    <property type="entry name" value="HIBADH-like_NADP-bd"/>
</dbReference>
<dbReference type="PANTHER" id="PTHR43060">
    <property type="entry name" value="3-HYDROXYISOBUTYRATE DEHYDROGENASE-LIKE 1, MITOCHONDRIAL-RELATED"/>
    <property type="match status" value="1"/>
</dbReference>
<keyword evidence="3" id="KW-0520">NAD</keyword>
<keyword evidence="8" id="KW-1185">Reference proteome</keyword>
<comment type="similarity">
    <text evidence="1">Belongs to the HIBADH-related family.</text>
</comment>
<dbReference type="GO" id="GO:0051287">
    <property type="term" value="F:NAD binding"/>
    <property type="evidence" value="ECO:0007669"/>
    <property type="project" value="InterPro"/>
</dbReference>
<evidence type="ECO:0000313" key="7">
    <source>
        <dbReference type="EMBL" id="NDV90208.1"/>
    </source>
</evidence>
<dbReference type="PROSITE" id="PS00895">
    <property type="entry name" value="3_HYDROXYISOBUT_DH"/>
    <property type="match status" value="1"/>
</dbReference>
<accession>A0A7X5LJ18</accession>
<dbReference type="InterPro" id="IPR036291">
    <property type="entry name" value="NAD(P)-bd_dom_sf"/>
</dbReference>
<feature type="domain" description="6-phosphogluconate dehydrogenase NADP-binding" evidence="5">
    <location>
        <begin position="19"/>
        <end position="178"/>
    </location>
</feature>
<name>A0A7X5LJ18_9ALTE</name>
<evidence type="ECO:0000256" key="3">
    <source>
        <dbReference type="ARBA" id="ARBA00023027"/>
    </source>
</evidence>
<dbReference type="EMBL" id="JAAAWN010000003">
    <property type="protein sequence ID" value="NDV90208.1"/>
    <property type="molecule type" value="Genomic_DNA"/>
</dbReference>
<keyword evidence="2" id="KW-0560">Oxidoreductase</keyword>
<evidence type="ECO:0000256" key="4">
    <source>
        <dbReference type="PIRSR" id="PIRSR000103-1"/>
    </source>
</evidence>
<sequence>MHLKHVQHVFEDKDMSKPTIGFIGLGLMGGNMVENLQKKGYDVTVMDLNADAVKACVDRGAKSASTAQELASNVDIVMLCLTTSAIVESVMYADDGIMAGIKEGAVVIDFGTSIPSSTRKIGEDLAKKGVGMIDAPLGRTPAHAKDGLLNIMAAGDKDTFEKVKGVLEDQGENVFHLGALGAGHTTKLINNFMGMTTVCAMSQAFAVADRAGVDRQQLFDIMSTGPSSSPFMQFCKNYAVDNVSDLGFSIANANKDLGYFLKMVEDLGTESKIAEGSSANLQAAFDAGMGNGNVPEIFDYFLKLNK</sequence>